<gene>
    <name evidence="3" type="ORF">MTX78_18310</name>
</gene>
<feature type="domain" description="Outer membrane protein beta-barrel" evidence="2">
    <location>
        <begin position="26"/>
        <end position="211"/>
    </location>
</feature>
<organism evidence="3 4">
    <name type="scientific">Hymenobacter tibetensis</name>
    <dbReference type="NCBI Taxonomy" id="497967"/>
    <lineage>
        <taxon>Bacteria</taxon>
        <taxon>Pseudomonadati</taxon>
        <taxon>Bacteroidota</taxon>
        <taxon>Cytophagia</taxon>
        <taxon>Cytophagales</taxon>
        <taxon>Hymenobacteraceae</taxon>
        <taxon>Hymenobacter</taxon>
    </lineage>
</organism>
<dbReference type="EMBL" id="CP094669">
    <property type="protein sequence ID" value="UOG74063.1"/>
    <property type="molecule type" value="Genomic_DNA"/>
</dbReference>
<dbReference type="InterPro" id="IPR025665">
    <property type="entry name" value="Beta-barrel_OMP_2"/>
</dbReference>
<dbReference type="Pfam" id="PF13568">
    <property type="entry name" value="OMP_b-brl_2"/>
    <property type="match status" value="1"/>
</dbReference>
<feature type="signal peptide" evidence="1">
    <location>
        <begin position="1"/>
        <end position="24"/>
    </location>
</feature>
<keyword evidence="4" id="KW-1185">Reference proteome</keyword>
<sequence length="241" mass="25840">MTHTLLKTLLLPATLLSAITIAQAQITVGPRVGLGLANMHHSSGLGTKPKVIGQAGIMGNVQFGKLSVQPSLLFARKGFKVEDSGSPVVLGGTFSYKTEADVLFNYLEVPLNVVYSLTGEQGFQLFAGPYISIGLNGKYKGETEYEETGIGGVVNRYSRKDDYTVQFADEQDETVDKTYYKRINAGLNGGIGYKAGPIQAQLGYMLGLSNIRSNSSNPDSKGSIKDRTIQLSLAYLFGAGK</sequence>
<evidence type="ECO:0000259" key="2">
    <source>
        <dbReference type="Pfam" id="PF13568"/>
    </source>
</evidence>
<keyword evidence="1" id="KW-0732">Signal</keyword>
<protein>
    <submittedName>
        <fullName evidence="3">PorT family protein</fullName>
    </submittedName>
</protein>
<name>A0ABY4D273_9BACT</name>
<feature type="chain" id="PRO_5045660962" evidence="1">
    <location>
        <begin position="25"/>
        <end position="241"/>
    </location>
</feature>
<accession>A0ABY4D273</accession>
<evidence type="ECO:0000313" key="4">
    <source>
        <dbReference type="Proteomes" id="UP000831113"/>
    </source>
</evidence>
<dbReference type="RefSeq" id="WP_243797244.1">
    <property type="nucleotide sequence ID" value="NZ_CP094669.1"/>
</dbReference>
<dbReference type="Proteomes" id="UP000831113">
    <property type="component" value="Chromosome"/>
</dbReference>
<reference evidence="3 4" key="1">
    <citation type="submission" date="2022-03" db="EMBL/GenBank/DDBJ databases">
        <title>Hymenobactersp. isolated from the air.</title>
        <authorList>
            <person name="Won M."/>
            <person name="Kwon S.-W."/>
        </authorList>
    </citation>
    <scope>NUCLEOTIDE SEQUENCE [LARGE SCALE GENOMIC DNA]</scope>
    <source>
        <strain evidence="3 4">KACC 21982</strain>
    </source>
</reference>
<evidence type="ECO:0000256" key="1">
    <source>
        <dbReference type="SAM" id="SignalP"/>
    </source>
</evidence>
<evidence type="ECO:0000313" key="3">
    <source>
        <dbReference type="EMBL" id="UOG74063.1"/>
    </source>
</evidence>
<proteinExistence type="predicted"/>